<evidence type="ECO:0000256" key="5">
    <source>
        <dbReference type="ARBA" id="ARBA00022679"/>
    </source>
</evidence>
<dbReference type="InterPro" id="IPR054295">
    <property type="entry name" value="CHS4-like_dom"/>
</dbReference>
<comment type="catalytic activity">
    <reaction evidence="10">
        <text>[(1-&gt;4)-N-acetyl-beta-D-glucosaminyl](n) + UDP-N-acetyl-alpha-D-glucosamine = [(1-&gt;4)-N-acetyl-beta-D-glucosaminyl](n+1) + UDP + H(+)</text>
        <dbReference type="Rhea" id="RHEA:16637"/>
        <dbReference type="Rhea" id="RHEA-COMP:9593"/>
        <dbReference type="Rhea" id="RHEA-COMP:9595"/>
        <dbReference type="ChEBI" id="CHEBI:15378"/>
        <dbReference type="ChEBI" id="CHEBI:17029"/>
        <dbReference type="ChEBI" id="CHEBI:57705"/>
        <dbReference type="ChEBI" id="CHEBI:58223"/>
        <dbReference type="EC" id="2.4.1.16"/>
    </reaction>
</comment>
<dbReference type="SUPFAM" id="SSF53448">
    <property type="entry name" value="Nucleotide-diphospho-sugar transferases"/>
    <property type="match status" value="1"/>
</dbReference>
<reference evidence="14" key="1">
    <citation type="submission" date="2023-03" db="EMBL/GenBank/DDBJ databases">
        <title>Massive genome expansion in bonnet fungi (Mycena s.s.) driven by repeated elements and novel gene families across ecological guilds.</title>
        <authorList>
            <consortium name="Lawrence Berkeley National Laboratory"/>
            <person name="Harder C.B."/>
            <person name="Miyauchi S."/>
            <person name="Viragh M."/>
            <person name="Kuo A."/>
            <person name="Thoen E."/>
            <person name="Andreopoulos B."/>
            <person name="Lu D."/>
            <person name="Skrede I."/>
            <person name="Drula E."/>
            <person name="Henrissat B."/>
            <person name="Morin E."/>
            <person name="Kohler A."/>
            <person name="Barry K."/>
            <person name="LaButti K."/>
            <person name="Morin E."/>
            <person name="Salamov A."/>
            <person name="Lipzen A."/>
            <person name="Mereny Z."/>
            <person name="Hegedus B."/>
            <person name="Baldrian P."/>
            <person name="Stursova M."/>
            <person name="Weitz H."/>
            <person name="Taylor A."/>
            <person name="Grigoriev I.V."/>
            <person name="Nagy L.G."/>
            <person name="Martin F."/>
            <person name="Kauserud H."/>
        </authorList>
    </citation>
    <scope>NUCLEOTIDE SEQUENCE</scope>
    <source>
        <strain evidence="14">CBHHK002</strain>
    </source>
</reference>
<dbReference type="GO" id="GO:0004100">
    <property type="term" value="F:chitin synthase activity"/>
    <property type="evidence" value="ECO:0007669"/>
    <property type="project" value="UniProtKB-EC"/>
</dbReference>
<feature type="compositionally biased region" description="Polar residues" evidence="11">
    <location>
        <begin position="1"/>
        <end position="12"/>
    </location>
</feature>
<feature type="compositionally biased region" description="Polar residues" evidence="11">
    <location>
        <begin position="1230"/>
        <end position="1242"/>
    </location>
</feature>
<name>A0AAD7ANV5_9AGAR</name>
<dbReference type="InterPro" id="IPR029044">
    <property type="entry name" value="Nucleotide-diphossugar_trans"/>
</dbReference>
<keyword evidence="8 12" id="KW-0472">Membrane</keyword>
<dbReference type="EMBL" id="JARIHO010000003">
    <property type="protein sequence ID" value="KAJ7364112.1"/>
    <property type="molecule type" value="Genomic_DNA"/>
</dbReference>
<organism evidence="14 15">
    <name type="scientific">Mycena albidolilacea</name>
    <dbReference type="NCBI Taxonomy" id="1033008"/>
    <lineage>
        <taxon>Eukaryota</taxon>
        <taxon>Fungi</taxon>
        <taxon>Dikarya</taxon>
        <taxon>Basidiomycota</taxon>
        <taxon>Agaricomycotina</taxon>
        <taxon>Agaricomycetes</taxon>
        <taxon>Agaricomycetidae</taxon>
        <taxon>Agaricales</taxon>
        <taxon>Marasmiineae</taxon>
        <taxon>Mycenaceae</taxon>
        <taxon>Mycena</taxon>
    </lineage>
</organism>
<dbReference type="GO" id="GO:0030428">
    <property type="term" value="C:cell septum"/>
    <property type="evidence" value="ECO:0007669"/>
    <property type="project" value="TreeGrafter"/>
</dbReference>
<dbReference type="GO" id="GO:0006031">
    <property type="term" value="P:chitin biosynthetic process"/>
    <property type="evidence" value="ECO:0007669"/>
    <property type="project" value="TreeGrafter"/>
</dbReference>
<feature type="transmembrane region" description="Helical" evidence="12">
    <location>
        <begin position="1010"/>
        <end position="1028"/>
    </location>
</feature>
<gene>
    <name evidence="14" type="ORF">DFH08DRAFT_838367</name>
</gene>
<evidence type="ECO:0000256" key="12">
    <source>
        <dbReference type="SAM" id="Phobius"/>
    </source>
</evidence>
<comment type="caution">
    <text evidence="14">The sequence shown here is derived from an EMBL/GenBank/DDBJ whole genome shotgun (WGS) entry which is preliminary data.</text>
</comment>
<feature type="transmembrane region" description="Helical" evidence="12">
    <location>
        <begin position="976"/>
        <end position="998"/>
    </location>
</feature>
<evidence type="ECO:0000313" key="14">
    <source>
        <dbReference type="EMBL" id="KAJ7364112.1"/>
    </source>
</evidence>
<feature type="region of interest" description="Disordered" evidence="11">
    <location>
        <begin position="1149"/>
        <end position="1288"/>
    </location>
</feature>
<keyword evidence="15" id="KW-1185">Reference proteome</keyword>
<evidence type="ECO:0000256" key="9">
    <source>
        <dbReference type="ARBA" id="ARBA00023180"/>
    </source>
</evidence>
<evidence type="ECO:0000256" key="8">
    <source>
        <dbReference type="ARBA" id="ARBA00023136"/>
    </source>
</evidence>
<feature type="compositionally biased region" description="Polar residues" evidence="11">
    <location>
        <begin position="1262"/>
        <end position="1276"/>
    </location>
</feature>
<keyword evidence="6 12" id="KW-0812">Transmembrane</keyword>
<evidence type="ECO:0000256" key="2">
    <source>
        <dbReference type="ARBA" id="ARBA00012543"/>
    </source>
</evidence>
<evidence type="ECO:0000256" key="4">
    <source>
        <dbReference type="ARBA" id="ARBA00022676"/>
    </source>
</evidence>
<dbReference type="CDD" id="cd04190">
    <property type="entry name" value="Chitin_synth_C"/>
    <property type="match status" value="1"/>
</dbReference>
<evidence type="ECO:0000256" key="11">
    <source>
        <dbReference type="SAM" id="MobiDB-lite"/>
    </source>
</evidence>
<evidence type="ECO:0000313" key="15">
    <source>
        <dbReference type="Proteomes" id="UP001218218"/>
    </source>
</evidence>
<protein>
    <recommendedName>
        <fullName evidence="2">chitin synthase</fullName>
        <ecNumber evidence="2">2.4.1.16</ecNumber>
    </recommendedName>
</protein>
<dbReference type="EC" id="2.4.1.16" evidence="2"/>
<feature type="transmembrane region" description="Helical" evidence="12">
    <location>
        <begin position="188"/>
        <end position="208"/>
    </location>
</feature>
<feature type="compositionally biased region" description="Low complexity" evidence="11">
    <location>
        <begin position="1191"/>
        <end position="1200"/>
    </location>
</feature>
<dbReference type="InterPro" id="IPR004835">
    <property type="entry name" value="Chitin_synth"/>
</dbReference>
<feature type="compositionally biased region" description="Basic residues" evidence="11">
    <location>
        <begin position="1279"/>
        <end position="1288"/>
    </location>
</feature>
<feature type="transmembrane region" description="Helical" evidence="12">
    <location>
        <begin position="154"/>
        <end position="176"/>
    </location>
</feature>
<keyword evidence="7 12" id="KW-1133">Transmembrane helix</keyword>
<keyword evidence="3" id="KW-1003">Cell membrane</keyword>
<feature type="transmembrane region" description="Helical" evidence="12">
    <location>
        <begin position="1035"/>
        <end position="1059"/>
    </location>
</feature>
<feature type="domain" description="Chitin synthase 4-like" evidence="13">
    <location>
        <begin position="351"/>
        <end position="431"/>
    </location>
</feature>
<dbReference type="Proteomes" id="UP001218218">
    <property type="component" value="Unassembled WGS sequence"/>
</dbReference>
<dbReference type="PANTHER" id="PTHR22914:SF16">
    <property type="entry name" value="CHITIN SYNTHASE 3"/>
    <property type="match status" value="1"/>
</dbReference>
<evidence type="ECO:0000256" key="7">
    <source>
        <dbReference type="ARBA" id="ARBA00022989"/>
    </source>
</evidence>
<dbReference type="Pfam" id="PF03142">
    <property type="entry name" value="Chitin_synth_2"/>
    <property type="match status" value="1"/>
</dbReference>
<accession>A0AAD7ANV5</accession>
<proteinExistence type="predicted"/>
<comment type="subcellular location">
    <subcellularLocation>
        <location evidence="1">Cell membrane</location>
        <topology evidence="1">Multi-pass membrane protein</topology>
    </subcellularLocation>
</comment>
<evidence type="ECO:0000256" key="10">
    <source>
        <dbReference type="ARBA" id="ARBA00048014"/>
    </source>
</evidence>
<evidence type="ECO:0000256" key="1">
    <source>
        <dbReference type="ARBA" id="ARBA00004651"/>
    </source>
</evidence>
<sequence length="1288" mass="141874">MQSTSRFTSVSFQVDEPQSLLSPDAESGGSNIPRRKSLVRPDRERIGPGHRQWHYRNRVAQLEEEKESGAEFVSTGSRRLSTVNEPRTGAAVRRGKSILGRDQDSVHESGLAIFKRTATLRRKRKSLEIAELSSAETHDRGCLGDYAPGPKGPWMLYCTVLTWWIPVAAMAVCGLRTREQQRAWREKIGLVVIILLAMAVVGFFTFGFTDAVCGNAGNRYHGGAIGTDFIGAASVVINGYDYDFSAFKHPAAGTTFDGTTNPLNTGWDLGGNDASFLFQQVNQNCLGLITKPSGSDITSTGEELQWYFPCNVRSQYGTTSPNATGYAISTNCHTSSTARSDLSALRPQGQVYYTWDDVRNSSRNLAVFEENVLDLELLAWLNTSEVSFPSIFNEMKAAGGQYSHRDITMSLYRQNLGTLGHCLQDIATVGFIDTATIGCVTSEIVLYFSLIVIIGVVAVRFAMAVFYQWFFARRVGNFPAETREERKKRAAEIEDWSNGIYRAAPNSYRPDVGKNGLAQTRAANKKTFLPIHSRYTPALRLPYGRLDSSSSLAGLRRTSGSPRLSTASFSIASEAAPPFRVDGVVPQPPPDYEPFNFPLAHTICLVTAYSESEEGLRTTLDSLATTDYPNSHKVILIVADGMVKGDGNALTTPEICLSMMKDTVTGGDFNAAQAHSYVAIADGHKRHNTAKVFAGFYDYDDATTERSKQQRVPVILVAKCGNRLEVGEAKPGNRGKRDSQMVLMAFLQKVMFDERMTMLEYELFNAMWAVTGVSPDRYELVLCIDADTKAFPDSMSRMVACMVHDPEIMGLCGETKIANKGDTWVTMIQVFEYYISHHLTKAFESLFGGVTCLPGCFSMYRIKAPKGDNSGYWIPVLANPDVVEHYSENVVDTLHKKNLLLLGEDRYLTTLMLKTFPKRKNIFCQQAICKTVVPDTFSVLLSQRRRWINSTVHNLLELVQVNDSCGTFCFSMQFMVAVELAGTLVLPAAISFTIYLIVSSIIPGGPNNTIPLVLLALVLGLPGLLIVITSTKLAYVGWMIIYLISLPIWNGILPAYAFWHFDDFSWGQTRKVSGDTTHTGDKEGNFDATHIIMKRWAEFERERRLNLPELDPYRHSFVHNSGRVTPRSSLGFEGGYKRDSVALITVPAPLSSPIRPTSPASPVSPGSGRRIAAAKPGDDYSDSSPPRSILPGGSPTSEGSPGPGPQTPSRFLESPVPRSSLDPNVFNPFRDSTPTANESASIDSYLEVTAPSPPPAIRRLSHQLTDTGPVPNSNITAPRRLRRKPLSP</sequence>
<keyword evidence="4" id="KW-0328">Glycosyltransferase</keyword>
<evidence type="ECO:0000259" key="13">
    <source>
        <dbReference type="Pfam" id="PF22997"/>
    </source>
</evidence>
<evidence type="ECO:0000256" key="3">
    <source>
        <dbReference type="ARBA" id="ARBA00022475"/>
    </source>
</evidence>
<feature type="transmembrane region" description="Helical" evidence="12">
    <location>
        <begin position="444"/>
        <end position="467"/>
    </location>
</feature>
<keyword evidence="5" id="KW-0808">Transferase</keyword>
<dbReference type="GO" id="GO:0005886">
    <property type="term" value="C:plasma membrane"/>
    <property type="evidence" value="ECO:0007669"/>
    <property type="project" value="UniProtKB-SubCell"/>
</dbReference>
<feature type="region of interest" description="Disordered" evidence="11">
    <location>
        <begin position="1"/>
        <end position="49"/>
    </location>
</feature>
<dbReference type="PANTHER" id="PTHR22914">
    <property type="entry name" value="CHITIN SYNTHASE"/>
    <property type="match status" value="1"/>
</dbReference>
<keyword evidence="9" id="KW-0325">Glycoprotein</keyword>
<dbReference type="Pfam" id="PF22997">
    <property type="entry name" value="CHS4"/>
    <property type="match status" value="1"/>
</dbReference>
<evidence type="ECO:0000256" key="6">
    <source>
        <dbReference type="ARBA" id="ARBA00022692"/>
    </source>
</evidence>